<dbReference type="InterPro" id="IPR019446">
    <property type="entry name" value="BMT5-like"/>
</dbReference>
<proteinExistence type="predicted"/>
<feature type="region of interest" description="Disordered" evidence="1">
    <location>
        <begin position="65"/>
        <end position="84"/>
    </location>
</feature>
<organism evidence="3 4">
    <name type="scientific">Triparma strigata</name>
    <dbReference type="NCBI Taxonomy" id="1606541"/>
    <lineage>
        <taxon>Eukaryota</taxon>
        <taxon>Sar</taxon>
        <taxon>Stramenopiles</taxon>
        <taxon>Ochrophyta</taxon>
        <taxon>Bolidophyceae</taxon>
        <taxon>Parmales</taxon>
        <taxon>Triparmaceae</taxon>
        <taxon>Triparma</taxon>
    </lineage>
</organism>
<evidence type="ECO:0000256" key="1">
    <source>
        <dbReference type="SAM" id="MobiDB-lite"/>
    </source>
</evidence>
<reference evidence="4" key="1">
    <citation type="journal article" date="2023" name="Commun. Biol.">
        <title>Genome analysis of Parmales, the sister group of diatoms, reveals the evolutionary specialization of diatoms from phago-mixotrophs to photoautotrophs.</title>
        <authorList>
            <person name="Ban H."/>
            <person name="Sato S."/>
            <person name="Yoshikawa S."/>
            <person name="Yamada K."/>
            <person name="Nakamura Y."/>
            <person name="Ichinomiya M."/>
            <person name="Sato N."/>
            <person name="Blanc-Mathieu R."/>
            <person name="Endo H."/>
            <person name="Kuwata A."/>
            <person name="Ogata H."/>
        </authorList>
    </citation>
    <scope>NUCLEOTIDE SEQUENCE [LARGE SCALE GENOMIC DNA]</scope>
    <source>
        <strain evidence="4">NIES 3701</strain>
    </source>
</reference>
<dbReference type="PANTHER" id="PTHR11538:SF104">
    <property type="entry name" value="25S RRNA (URIDINE-N(3))-METHYLTRANSFERASE BMT5-LIKE DOMAIN-CONTAINING PROTEIN"/>
    <property type="match status" value="1"/>
</dbReference>
<dbReference type="Pfam" id="PF10354">
    <property type="entry name" value="BMT5-like"/>
    <property type="match status" value="1"/>
</dbReference>
<dbReference type="GO" id="GO:0070042">
    <property type="term" value="F:rRNA (uridine-N3-)-methyltransferase activity"/>
    <property type="evidence" value="ECO:0007669"/>
    <property type="project" value="InterPro"/>
</dbReference>
<dbReference type="GO" id="GO:0005737">
    <property type="term" value="C:cytoplasm"/>
    <property type="evidence" value="ECO:0007669"/>
    <property type="project" value="TreeGrafter"/>
</dbReference>
<sequence length="343" mass="38162">MQEALYAHPETLRCCTTRTATSSKKRKKGVEPPPGCIACAYKLMKPDVCRDVAFTSKWPNVRPEMCPRSNPNTTTTANNNNNNPLERIFGPSILSVGDGDLTFSYALRRMFDTSTSKIHATSYETNETLLKVYGSNINEVVDEIGRENVSFSVDATNLRPTLTKAAPATHDETFSSIVWNFPCTAEEAGQDGQNTEMERNKDLLREFTKCAASMLRGGGNVVITHKTKPPYNQWNIVHVIEGVTLDSGMNMVCIGRVCFDKYLFPGYTNRKALDKKSFTCHDAEMYVFKLLPPADTECTAMADAGFVKLSSKVIRKVRNMFVNTSTSTNANTSSKNVNNKRSR</sequence>
<dbReference type="OrthoDB" id="273345at2759"/>
<dbReference type="AlphaFoldDB" id="A0A9W7EZ02"/>
<evidence type="ECO:0000313" key="4">
    <source>
        <dbReference type="Proteomes" id="UP001165085"/>
    </source>
</evidence>
<keyword evidence="4" id="KW-1185">Reference proteome</keyword>
<protein>
    <recommendedName>
        <fullName evidence="2">25S rRNA (uridine-N(3))-methyltransferase BMT5-like domain-containing protein</fullName>
    </recommendedName>
</protein>
<feature type="domain" description="25S rRNA (uridine-N(3))-methyltransferase BMT5-like" evidence="2">
    <location>
        <begin position="94"/>
        <end position="270"/>
    </location>
</feature>
<evidence type="ECO:0000259" key="2">
    <source>
        <dbReference type="Pfam" id="PF10354"/>
    </source>
</evidence>
<comment type="caution">
    <text evidence="3">The sequence shown here is derived from an EMBL/GenBank/DDBJ whole genome shotgun (WGS) entry which is preliminary data.</text>
</comment>
<feature type="compositionally biased region" description="Low complexity" evidence="1">
    <location>
        <begin position="70"/>
        <end position="84"/>
    </location>
</feature>
<name>A0A9W7EZ02_9STRA</name>
<dbReference type="EMBL" id="BRXY01000448">
    <property type="protein sequence ID" value="GMH95690.1"/>
    <property type="molecule type" value="Genomic_DNA"/>
</dbReference>
<accession>A0A9W7EZ02</accession>
<evidence type="ECO:0000313" key="3">
    <source>
        <dbReference type="EMBL" id="GMH95690.1"/>
    </source>
</evidence>
<dbReference type="GO" id="GO:0070475">
    <property type="term" value="P:rRNA base methylation"/>
    <property type="evidence" value="ECO:0007669"/>
    <property type="project" value="InterPro"/>
</dbReference>
<dbReference type="Proteomes" id="UP001165085">
    <property type="component" value="Unassembled WGS sequence"/>
</dbReference>
<dbReference type="PANTHER" id="PTHR11538">
    <property type="entry name" value="PHENYLALANYL-TRNA SYNTHETASE"/>
    <property type="match status" value="1"/>
</dbReference>
<gene>
    <name evidence="3" type="ORF">TrST_g6419</name>
</gene>